<dbReference type="AlphaFoldDB" id="A0A7R8HED6"/>
<dbReference type="Proteomes" id="UP000675881">
    <property type="component" value="Chromosome 9"/>
</dbReference>
<dbReference type="EMBL" id="HG994588">
    <property type="protein sequence ID" value="CAF3042668.1"/>
    <property type="molecule type" value="Genomic_DNA"/>
</dbReference>
<protein>
    <submittedName>
        <fullName evidence="1">(salmon louse) hypothetical protein</fullName>
    </submittedName>
</protein>
<organism evidence="1 2">
    <name type="scientific">Lepeophtheirus salmonis</name>
    <name type="common">Salmon louse</name>
    <name type="synonym">Caligus salmonis</name>
    <dbReference type="NCBI Taxonomy" id="72036"/>
    <lineage>
        <taxon>Eukaryota</taxon>
        <taxon>Metazoa</taxon>
        <taxon>Ecdysozoa</taxon>
        <taxon>Arthropoda</taxon>
        <taxon>Crustacea</taxon>
        <taxon>Multicrustacea</taxon>
        <taxon>Hexanauplia</taxon>
        <taxon>Copepoda</taxon>
        <taxon>Siphonostomatoida</taxon>
        <taxon>Caligidae</taxon>
        <taxon>Lepeophtheirus</taxon>
    </lineage>
</organism>
<evidence type="ECO:0000313" key="2">
    <source>
        <dbReference type="Proteomes" id="UP000675881"/>
    </source>
</evidence>
<sequence>MVPRVYPPSKYHPTNFLASQKHALEAEVKRFKFRGFGGRKAFPYLQSKPATSRIIAPKKPINGTVLRRANPARAPPPLGMREKKVHNERNTFNSSLYGTCLSLSQATLILPALTIGGGALAGLALLKAAAIKGDIGITANVSINDFESVLLSASQHDASDCAKKLVCEVSGLTLEDMNSEETMIARLFNPDQLDVAKATVEFDLAAQIGKRVGIQQCSIIYERCPHSRRQLIDIFRDPRLGNEF</sequence>
<reference evidence="1" key="1">
    <citation type="submission" date="2021-02" db="EMBL/GenBank/DDBJ databases">
        <authorList>
            <person name="Bekaert M."/>
        </authorList>
    </citation>
    <scope>NUCLEOTIDE SEQUENCE</scope>
    <source>
        <strain evidence="1">IoA-00</strain>
    </source>
</reference>
<evidence type="ECO:0000313" key="1">
    <source>
        <dbReference type="EMBL" id="CAF3042668.1"/>
    </source>
</evidence>
<gene>
    <name evidence="1" type="ORF">LSAA_15096</name>
</gene>
<name>A0A7R8HED6_LEPSM</name>
<dbReference type="OrthoDB" id="6365491at2759"/>
<keyword evidence="2" id="KW-1185">Reference proteome</keyword>
<proteinExistence type="predicted"/>
<accession>A0A7R8HED6</accession>